<evidence type="ECO:0000313" key="2">
    <source>
        <dbReference type="EMBL" id="CAB4873706.1"/>
    </source>
</evidence>
<dbReference type="Pfam" id="PF07929">
    <property type="entry name" value="PRiA4_ORF3"/>
    <property type="match status" value="1"/>
</dbReference>
<accession>A0A6J7DSU9</accession>
<dbReference type="InterPro" id="IPR012912">
    <property type="entry name" value="Plasmid_pRiA4b_Orf3-like"/>
</dbReference>
<dbReference type="InterPro" id="IPR024047">
    <property type="entry name" value="MM3350-like_sf"/>
</dbReference>
<evidence type="ECO:0000259" key="1">
    <source>
        <dbReference type="Pfam" id="PF07929"/>
    </source>
</evidence>
<dbReference type="PANTHER" id="PTHR41878">
    <property type="entry name" value="LEXA REPRESSOR-RELATED"/>
    <property type="match status" value="1"/>
</dbReference>
<dbReference type="AlphaFoldDB" id="A0A6J7DSU9"/>
<protein>
    <submittedName>
        <fullName evidence="2">Unannotated protein</fullName>
    </submittedName>
</protein>
<gene>
    <name evidence="2" type="ORF">UFOPK3402_00837</name>
</gene>
<reference evidence="2" key="1">
    <citation type="submission" date="2020-05" db="EMBL/GenBank/DDBJ databases">
        <authorList>
            <person name="Chiriac C."/>
            <person name="Salcher M."/>
            <person name="Ghai R."/>
            <person name="Kavagutti S V."/>
        </authorList>
    </citation>
    <scope>NUCLEOTIDE SEQUENCE</scope>
</reference>
<dbReference type="EMBL" id="CAFBLS010000087">
    <property type="protein sequence ID" value="CAB4873706.1"/>
    <property type="molecule type" value="Genomic_DNA"/>
</dbReference>
<feature type="domain" description="Plasmid pRiA4b Orf3-like" evidence="1">
    <location>
        <begin position="268"/>
        <end position="435"/>
    </location>
</feature>
<name>A0A6J7DSU9_9ZZZZ</name>
<proteinExistence type="predicted"/>
<dbReference type="Gene3D" id="3.10.290.30">
    <property type="entry name" value="MM3350-like"/>
    <property type="match status" value="1"/>
</dbReference>
<sequence>MTEHGRVSLDHFLARVGSAPRAELREVALEARLDQLVDLPAATAARMVAPYTWLLSRVGDTGITLTKAGYLPPSVVEEAMAALGDRVDWIGKANREDLTVPVLHFRESAQRMRLVRKLKGRLVLSPAGRRLRDDPVALAGHLVDSLLEDPDASQPDAVRQAACLLLLATAAGRPVQKRATGPFLAAYLTYAGWTRGGRDPLTPSESSSLARDAEDVLVYLGAIRSGLWSDPAGPATDDGVLLARYALGRPAVAPPDARGTPTAGTASTYVLRVELTGSDPLVWRRITVPGDLTLSQLHEVLQAALGWEDYHLFRFRVGERMFMEASDWDDGTELITDPDSVTLQEVMPAVGAFEYEYDFGDSWQHGLVVESIEQDDFRAQPRCTDGANACPPEDVGGIGGYAEFLEALDDPEHEQHDSMLEWTGGPFDAAAFDRAASSERLRIASALM</sequence>
<dbReference type="PANTHER" id="PTHR41878:SF1">
    <property type="entry name" value="TNPR PROTEIN"/>
    <property type="match status" value="1"/>
</dbReference>
<dbReference type="SUPFAM" id="SSF159941">
    <property type="entry name" value="MM3350-like"/>
    <property type="match status" value="1"/>
</dbReference>
<organism evidence="2">
    <name type="scientific">freshwater metagenome</name>
    <dbReference type="NCBI Taxonomy" id="449393"/>
    <lineage>
        <taxon>unclassified sequences</taxon>
        <taxon>metagenomes</taxon>
        <taxon>ecological metagenomes</taxon>
    </lineage>
</organism>